<gene>
    <name evidence="1" type="ORF">AVEN_1713_1</name>
</gene>
<evidence type="ECO:0000313" key="1">
    <source>
        <dbReference type="EMBL" id="GBO36061.1"/>
    </source>
</evidence>
<dbReference type="AlphaFoldDB" id="A0A4Y2WGB5"/>
<dbReference type="EMBL" id="BGPR01060135">
    <property type="protein sequence ID" value="GBO36061.1"/>
    <property type="molecule type" value="Genomic_DNA"/>
</dbReference>
<accession>A0A4Y2WGB5</accession>
<protein>
    <submittedName>
        <fullName evidence="1">Uncharacterized protein</fullName>
    </submittedName>
</protein>
<dbReference type="Proteomes" id="UP000499080">
    <property type="component" value="Unassembled WGS sequence"/>
</dbReference>
<comment type="caution">
    <text evidence="1">The sequence shown here is derived from an EMBL/GenBank/DDBJ whole genome shotgun (WGS) entry which is preliminary data.</text>
</comment>
<sequence>MEKTRWHLNIQTKEFNNGTHMEADSGPEIVRVAFELSFLDHYGKELVKKSREDSIQRNRYKGLLEFVEEDDVYTNRRSEYLLARTLTAGSRMRGIGVPIHISAFCSITSVVGVELHSIEWNIENFNEIQPGMIITMGKSTNPSAAFFDF</sequence>
<reference evidence="1 2" key="1">
    <citation type="journal article" date="2019" name="Sci. Rep.">
        <title>Orb-weaving spider Araneus ventricosus genome elucidates the spidroin gene catalogue.</title>
        <authorList>
            <person name="Kono N."/>
            <person name="Nakamura H."/>
            <person name="Ohtoshi R."/>
            <person name="Moran D.A.P."/>
            <person name="Shinohara A."/>
            <person name="Yoshida Y."/>
            <person name="Fujiwara M."/>
            <person name="Mori M."/>
            <person name="Tomita M."/>
            <person name="Arakawa K."/>
        </authorList>
    </citation>
    <scope>NUCLEOTIDE SEQUENCE [LARGE SCALE GENOMIC DNA]</scope>
</reference>
<evidence type="ECO:0000313" key="2">
    <source>
        <dbReference type="Proteomes" id="UP000499080"/>
    </source>
</evidence>
<keyword evidence="2" id="KW-1185">Reference proteome</keyword>
<name>A0A4Y2WGB5_ARAVE</name>
<proteinExistence type="predicted"/>
<organism evidence="1 2">
    <name type="scientific">Araneus ventricosus</name>
    <name type="common">Orbweaver spider</name>
    <name type="synonym">Epeira ventricosa</name>
    <dbReference type="NCBI Taxonomy" id="182803"/>
    <lineage>
        <taxon>Eukaryota</taxon>
        <taxon>Metazoa</taxon>
        <taxon>Ecdysozoa</taxon>
        <taxon>Arthropoda</taxon>
        <taxon>Chelicerata</taxon>
        <taxon>Arachnida</taxon>
        <taxon>Araneae</taxon>
        <taxon>Araneomorphae</taxon>
        <taxon>Entelegynae</taxon>
        <taxon>Araneoidea</taxon>
        <taxon>Araneidae</taxon>
        <taxon>Araneus</taxon>
    </lineage>
</organism>